<evidence type="ECO:0000313" key="2">
    <source>
        <dbReference type="Proteomes" id="UP001217485"/>
    </source>
</evidence>
<dbReference type="Proteomes" id="UP001217485">
    <property type="component" value="Unassembled WGS sequence"/>
</dbReference>
<comment type="caution">
    <text evidence="1">The sequence shown here is derived from an EMBL/GenBank/DDBJ whole genome shotgun (WGS) entry which is preliminary data.</text>
</comment>
<organism evidence="1 2">
    <name type="scientific">Sorangium atrum</name>
    <dbReference type="NCBI Taxonomy" id="2995308"/>
    <lineage>
        <taxon>Bacteria</taxon>
        <taxon>Pseudomonadati</taxon>
        <taxon>Myxococcota</taxon>
        <taxon>Polyangia</taxon>
        <taxon>Polyangiales</taxon>
        <taxon>Polyangiaceae</taxon>
        <taxon>Sorangium</taxon>
    </lineage>
</organism>
<sequence length="99" mass="10870">MIARGLFDELHIGEIDPGRYHMVDRTSGQTVGVIMVRHPDLVVVLFSSLPTVQGQDRVLDLVYESIGGHVFTVADALSLAPNGDYRVVHYSGRMVATHP</sequence>
<protein>
    <submittedName>
        <fullName evidence="1">Uncharacterized protein</fullName>
    </submittedName>
</protein>
<dbReference type="RefSeq" id="WP_272098675.1">
    <property type="nucleotide sequence ID" value="NZ_JAQNDK010000003.1"/>
</dbReference>
<evidence type="ECO:0000313" key="1">
    <source>
        <dbReference type="EMBL" id="MDC0681523.1"/>
    </source>
</evidence>
<dbReference type="EMBL" id="JAQNDK010000003">
    <property type="protein sequence ID" value="MDC0681523.1"/>
    <property type="molecule type" value="Genomic_DNA"/>
</dbReference>
<gene>
    <name evidence="1" type="ORF">POL72_27535</name>
</gene>
<proteinExistence type="predicted"/>
<reference evidence="1 2" key="1">
    <citation type="submission" date="2023-01" db="EMBL/GenBank/DDBJ databases">
        <title>Minimal conservation of predation-associated metabolite biosynthetic gene clusters underscores biosynthetic potential of Myxococcota including descriptions for ten novel species: Archangium lansinium sp. nov., Myxococcus landrumus sp. nov., Nannocystis bai.</title>
        <authorList>
            <person name="Ahearne A."/>
            <person name="Stevens C."/>
            <person name="Dowd S."/>
        </authorList>
    </citation>
    <scope>NUCLEOTIDE SEQUENCE [LARGE SCALE GENOMIC DNA]</scope>
    <source>
        <strain evidence="1 2">WIWO2</strain>
    </source>
</reference>
<keyword evidence="2" id="KW-1185">Reference proteome</keyword>
<accession>A0ABT5C532</accession>
<name>A0ABT5C532_9BACT</name>